<sequence length="249" mass="28780">MVSHMSIVSQKNATVIDFAQSRVSIGFSCTISAIKHTCHSHLIGPWEVILARFRKKYDGYKLCAKSRAESIFVQFFVHRLGNSKYWPFTMYYHPMVSRTSMVSRKNETVINITESRVSIGFSCTVSEIQNTGTVSEIQSIGHSLAHGKSYEDGFKKKRDGHKLCVESSFDQFFVHRLENSQYWSFPVEFRLVFRAPSRKFKILVIPVLLAQGKSYKQGFVKKLDGHILCANREQSRVYDHPKYWPFPTY</sequence>
<name>A0A426X210_ENSVE</name>
<comment type="caution">
    <text evidence="1">The sequence shown here is derived from an EMBL/GenBank/DDBJ whole genome shotgun (WGS) entry which is preliminary data.</text>
</comment>
<evidence type="ECO:0000313" key="2">
    <source>
        <dbReference type="Proteomes" id="UP000287651"/>
    </source>
</evidence>
<evidence type="ECO:0000313" key="1">
    <source>
        <dbReference type="EMBL" id="RRT33532.1"/>
    </source>
</evidence>
<proteinExistence type="predicted"/>
<gene>
    <name evidence="1" type="ORF">B296_00035085</name>
</gene>
<protein>
    <submittedName>
        <fullName evidence="1">Uncharacterized protein</fullName>
    </submittedName>
</protein>
<dbReference type="AlphaFoldDB" id="A0A426X210"/>
<accession>A0A426X210</accession>
<reference evidence="1 2" key="1">
    <citation type="journal article" date="2014" name="Agronomy (Basel)">
        <title>A Draft Genome Sequence for Ensete ventricosum, the Drought-Tolerant Tree Against Hunger.</title>
        <authorList>
            <person name="Harrison J."/>
            <person name="Moore K.A."/>
            <person name="Paszkiewicz K."/>
            <person name="Jones T."/>
            <person name="Grant M."/>
            <person name="Ambacheew D."/>
            <person name="Muzemil S."/>
            <person name="Studholme D.J."/>
        </authorList>
    </citation>
    <scope>NUCLEOTIDE SEQUENCE [LARGE SCALE GENOMIC DNA]</scope>
</reference>
<organism evidence="1 2">
    <name type="scientific">Ensete ventricosum</name>
    <name type="common">Abyssinian banana</name>
    <name type="synonym">Musa ensete</name>
    <dbReference type="NCBI Taxonomy" id="4639"/>
    <lineage>
        <taxon>Eukaryota</taxon>
        <taxon>Viridiplantae</taxon>
        <taxon>Streptophyta</taxon>
        <taxon>Embryophyta</taxon>
        <taxon>Tracheophyta</taxon>
        <taxon>Spermatophyta</taxon>
        <taxon>Magnoliopsida</taxon>
        <taxon>Liliopsida</taxon>
        <taxon>Zingiberales</taxon>
        <taxon>Musaceae</taxon>
        <taxon>Ensete</taxon>
    </lineage>
</organism>
<dbReference type="Proteomes" id="UP000287651">
    <property type="component" value="Unassembled WGS sequence"/>
</dbReference>
<dbReference type="EMBL" id="AMZH03028771">
    <property type="protein sequence ID" value="RRT33532.1"/>
    <property type="molecule type" value="Genomic_DNA"/>
</dbReference>